<evidence type="ECO:0000313" key="2">
    <source>
        <dbReference type="EMBL" id="KAF2544214.1"/>
    </source>
</evidence>
<gene>
    <name evidence="2" type="ORF">F2Q68_00032911</name>
</gene>
<protein>
    <submittedName>
        <fullName evidence="2">Uncharacterized protein</fullName>
    </submittedName>
</protein>
<sequence>MRRIHTRRVLRRHDGELRRRMVLLSLRNSQPRRPRGLQSPARDLPPRSPQSPP</sequence>
<dbReference type="Proteomes" id="UP000712281">
    <property type="component" value="Unassembled WGS sequence"/>
</dbReference>
<accession>A0A8S9GGW2</accession>
<dbReference type="EMBL" id="QGKW02002005">
    <property type="protein sequence ID" value="KAF2544214.1"/>
    <property type="molecule type" value="Genomic_DNA"/>
</dbReference>
<dbReference type="AlphaFoldDB" id="A0A8S9GGW2"/>
<name>A0A8S9GGW2_BRACR</name>
<reference evidence="2" key="1">
    <citation type="submission" date="2019-12" db="EMBL/GenBank/DDBJ databases">
        <title>Genome sequencing and annotation of Brassica cretica.</title>
        <authorList>
            <person name="Studholme D.J."/>
            <person name="Sarris P.F."/>
        </authorList>
    </citation>
    <scope>NUCLEOTIDE SEQUENCE</scope>
    <source>
        <strain evidence="2">PFS-001/15</strain>
        <tissue evidence="2">Leaf</tissue>
    </source>
</reference>
<evidence type="ECO:0000256" key="1">
    <source>
        <dbReference type="SAM" id="MobiDB-lite"/>
    </source>
</evidence>
<proteinExistence type="predicted"/>
<organism evidence="2 3">
    <name type="scientific">Brassica cretica</name>
    <name type="common">Mustard</name>
    <dbReference type="NCBI Taxonomy" id="69181"/>
    <lineage>
        <taxon>Eukaryota</taxon>
        <taxon>Viridiplantae</taxon>
        <taxon>Streptophyta</taxon>
        <taxon>Embryophyta</taxon>
        <taxon>Tracheophyta</taxon>
        <taxon>Spermatophyta</taxon>
        <taxon>Magnoliopsida</taxon>
        <taxon>eudicotyledons</taxon>
        <taxon>Gunneridae</taxon>
        <taxon>Pentapetalae</taxon>
        <taxon>rosids</taxon>
        <taxon>malvids</taxon>
        <taxon>Brassicales</taxon>
        <taxon>Brassicaceae</taxon>
        <taxon>Brassiceae</taxon>
        <taxon>Brassica</taxon>
    </lineage>
</organism>
<comment type="caution">
    <text evidence="2">The sequence shown here is derived from an EMBL/GenBank/DDBJ whole genome shotgun (WGS) entry which is preliminary data.</text>
</comment>
<feature type="region of interest" description="Disordered" evidence="1">
    <location>
        <begin position="24"/>
        <end position="53"/>
    </location>
</feature>
<evidence type="ECO:0000313" key="3">
    <source>
        <dbReference type="Proteomes" id="UP000712281"/>
    </source>
</evidence>